<feature type="active site" description="Nucleophile" evidence="13">
    <location>
        <position position="130"/>
    </location>
</feature>
<dbReference type="InterPro" id="IPR001295">
    <property type="entry name" value="Dihydroorotate_DH_CS"/>
</dbReference>
<dbReference type="InterPro" id="IPR024920">
    <property type="entry name" value="Dihydroorotate_DH_1"/>
</dbReference>
<name>A0ABU0CZJ5_9BACI</name>
<evidence type="ECO:0000256" key="9">
    <source>
        <dbReference type="ARBA" id="ARBA00022975"/>
    </source>
</evidence>
<dbReference type="InterPro" id="IPR033888">
    <property type="entry name" value="DHOD_1B"/>
</dbReference>
<protein>
    <recommendedName>
        <fullName evidence="13">Dihydroorotate dehydrogenase</fullName>
        <shortName evidence="13">DHOD</shortName>
        <shortName evidence="13">DHODase</shortName>
        <shortName evidence="13">DHOdehase</shortName>
        <ecNumber evidence="13">1.3.-.-</ecNumber>
    </recommendedName>
</protein>
<dbReference type="PANTHER" id="PTHR48109">
    <property type="entry name" value="DIHYDROOROTATE DEHYDROGENASE (QUINONE), MITOCHONDRIAL-RELATED"/>
    <property type="match status" value="1"/>
</dbReference>
<comment type="subunit">
    <text evidence="5">Heterotetramer of 2 PyrK and 2 PyrD type B subunits.</text>
</comment>
<dbReference type="InterPro" id="IPR013785">
    <property type="entry name" value="Aldolase_TIM"/>
</dbReference>
<keyword evidence="16" id="KW-1185">Reference proteome</keyword>
<evidence type="ECO:0000256" key="2">
    <source>
        <dbReference type="ARBA" id="ARBA00004496"/>
    </source>
</evidence>
<feature type="binding site" evidence="13">
    <location>
        <position position="99"/>
    </location>
    <ligand>
        <name>FMN</name>
        <dbReference type="ChEBI" id="CHEBI:58210"/>
    </ligand>
</feature>
<evidence type="ECO:0000256" key="4">
    <source>
        <dbReference type="ARBA" id="ARBA00008008"/>
    </source>
</evidence>
<dbReference type="PROSITE" id="PS00912">
    <property type="entry name" value="DHODEHASE_2"/>
    <property type="match status" value="1"/>
</dbReference>
<gene>
    <name evidence="13" type="primary">pyrD</name>
    <name evidence="15" type="ORF">J2S14_000368</name>
</gene>
<dbReference type="SUPFAM" id="SSF51395">
    <property type="entry name" value="FMN-linked oxidoreductases"/>
    <property type="match status" value="1"/>
</dbReference>
<dbReference type="Proteomes" id="UP001232343">
    <property type="component" value="Unassembled WGS sequence"/>
</dbReference>
<evidence type="ECO:0000259" key="14">
    <source>
        <dbReference type="Pfam" id="PF01180"/>
    </source>
</evidence>
<evidence type="ECO:0000313" key="16">
    <source>
        <dbReference type="Proteomes" id="UP001232343"/>
    </source>
</evidence>
<feature type="domain" description="Dihydroorotate dehydrogenase catalytic" evidence="14">
    <location>
        <begin position="4"/>
        <end position="285"/>
    </location>
</feature>
<evidence type="ECO:0000256" key="8">
    <source>
        <dbReference type="ARBA" id="ARBA00022643"/>
    </source>
</evidence>
<accession>A0ABU0CZJ5</accession>
<dbReference type="InterPro" id="IPR050074">
    <property type="entry name" value="DHO_dehydrogenase"/>
</dbReference>
<feature type="binding site" evidence="13">
    <location>
        <position position="165"/>
    </location>
    <ligand>
        <name>FMN</name>
        <dbReference type="ChEBI" id="CHEBI:58210"/>
    </ligand>
</feature>
<keyword evidence="7 13" id="KW-0285">Flavoprotein</keyword>
<evidence type="ECO:0000256" key="12">
    <source>
        <dbReference type="ARBA" id="ARBA00048996"/>
    </source>
</evidence>
<evidence type="ECO:0000256" key="10">
    <source>
        <dbReference type="ARBA" id="ARBA00023002"/>
    </source>
</evidence>
<evidence type="ECO:0000256" key="13">
    <source>
        <dbReference type="HAMAP-Rule" id="MF_00224"/>
    </source>
</evidence>
<comment type="catalytic activity">
    <reaction evidence="12">
        <text>(S)-dihydroorotate + NAD(+) = orotate + NADH + H(+)</text>
        <dbReference type="Rhea" id="RHEA:13513"/>
        <dbReference type="ChEBI" id="CHEBI:15378"/>
        <dbReference type="ChEBI" id="CHEBI:30839"/>
        <dbReference type="ChEBI" id="CHEBI:30864"/>
        <dbReference type="ChEBI" id="CHEBI:57540"/>
        <dbReference type="ChEBI" id="CHEBI:57945"/>
        <dbReference type="EC" id="1.3.1.14"/>
    </reaction>
</comment>
<evidence type="ECO:0000256" key="5">
    <source>
        <dbReference type="ARBA" id="ARBA00011669"/>
    </source>
</evidence>
<feature type="binding site" evidence="13">
    <location>
        <begin position="265"/>
        <end position="266"/>
    </location>
    <ligand>
        <name>FMN</name>
        <dbReference type="ChEBI" id="CHEBI:58210"/>
    </ligand>
</feature>
<dbReference type="InterPro" id="IPR012135">
    <property type="entry name" value="Dihydroorotate_DH_1_2"/>
</dbReference>
<comment type="function">
    <text evidence="1">Catalyzes the conversion of dihydroorotate to orotate with NAD(+) as electron acceptor.</text>
</comment>
<comment type="similarity">
    <text evidence="4 13">Belongs to the dihydroorotate dehydrogenase family. Type 1 subfamily.</text>
</comment>
<feature type="binding site" evidence="13">
    <location>
        <position position="217"/>
    </location>
    <ligand>
        <name>FMN</name>
        <dbReference type="ChEBI" id="CHEBI:58210"/>
    </ligand>
</feature>
<keyword evidence="10 13" id="KW-0560">Oxidoreductase</keyword>
<dbReference type="GO" id="GO:0004589">
    <property type="term" value="F:dihydroorotate dehydrogenase (NAD+) activity"/>
    <property type="evidence" value="ECO:0007669"/>
    <property type="project" value="UniProtKB-EC"/>
</dbReference>
<organism evidence="15 16">
    <name type="scientific">Lederbergia wuyishanensis</name>
    <dbReference type="NCBI Taxonomy" id="1347903"/>
    <lineage>
        <taxon>Bacteria</taxon>
        <taxon>Bacillati</taxon>
        <taxon>Bacillota</taxon>
        <taxon>Bacilli</taxon>
        <taxon>Bacillales</taxon>
        <taxon>Bacillaceae</taxon>
        <taxon>Lederbergia</taxon>
    </lineage>
</organism>
<feature type="binding site" evidence="13">
    <location>
        <begin position="192"/>
        <end position="193"/>
    </location>
    <ligand>
        <name>substrate</name>
    </ligand>
</feature>
<feature type="binding site" evidence="13">
    <location>
        <position position="191"/>
    </location>
    <ligand>
        <name>FMN</name>
        <dbReference type="ChEBI" id="CHEBI:58210"/>
    </ligand>
</feature>
<dbReference type="NCBIfam" id="TIGR01037">
    <property type="entry name" value="pyrD_sub1_fam"/>
    <property type="match status" value="1"/>
</dbReference>
<comment type="caution">
    <text evidence="15">The sequence shown here is derived from an EMBL/GenBank/DDBJ whole genome shotgun (WGS) entry which is preliminary data.</text>
</comment>
<comment type="subcellular location">
    <subcellularLocation>
        <location evidence="2 13">Cytoplasm</location>
    </subcellularLocation>
</comment>
<feature type="binding site" evidence="13">
    <location>
        <begin position="69"/>
        <end position="73"/>
    </location>
    <ligand>
        <name>substrate</name>
    </ligand>
</feature>
<feature type="binding site" evidence="13">
    <location>
        <position position="45"/>
    </location>
    <ligand>
        <name>substrate</name>
    </ligand>
</feature>
<dbReference type="EMBL" id="JAUSUO010000001">
    <property type="protein sequence ID" value="MDQ0341575.1"/>
    <property type="molecule type" value="Genomic_DNA"/>
</dbReference>
<keyword evidence="9 13" id="KW-0665">Pyrimidine biosynthesis</keyword>
<dbReference type="HAMAP" id="MF_00224">
    <property type="entry name" value="DHO_dh_type1"/>
    <property type="match status" value="1"/>
</dbReference>
<dbReference type="Gene3D" id="3.20.20.70">
    <property type="entry name" value="Aldolase class I"/>
    <property type="match status" value="1"/>
</dbReference>
<dbReference type="InterPro" id="IPR049622">
    <property type="entry name" value="Dihydroorotate_DH_I"/>
</dbReference>
<keyword evidence="8 13" id="KW-0288">FMN</keyword>
<feature type="binding site" evidence="13">
    <location>
        <position position="127"/>
    </location>
    <ligand>
        <name>substrate</name>
    </ligand>
</feature>
<sequence length="313" mass="33366">MNRLQIELPGLSLKNPIMPASGCFGFGKEYSQFYDLSVLGAIMIKATTLEPRYGNPTPRVAETSAGMLNAIGLQNPGLEGVLANELPWLEQFDVPIIANVAGSETEDYVEVAEKISVAPNVKALELNISCPNVKKGGIAFGTIPEVAAELTKRVKEVSSVPVYVKLSPNVADIVGMAQAVEEAGADGLTMINTLLGMRLDIKTGKPILANKSGGLSGPAIKPVAIRMIYEVSQKVNIPIIGMGGIESTDDVIEYFYAGASAVAVGTMNFTDPFICPRIIKELPGKLDELKVTHISELTGRSWKMYGAKANHCS</sequence>
<dbReference type="NCBIfam" id="NF005574">
    <property type="entry name" value="PRK07259.1"/>
    <property type="match status" value="1"/>
</dbReference>
<proteinExistence type="inferred from homology"/>
<dbReference type="CDD" id="cd04740">
    <property type="entry name" value="DHOD_1B_like"/>
    <property type="match status" value="1"/>
</dbReference>
<dbReference type="PROSITE" id="PS00911">
    <property type="entry name" value="DHODEHASE_1"/>
    <property type="match status" value="1"/>
</dbReference>
<comment type="pathway">
    <text evidence="3">Pyrimidine metabolism; UMP biosynthesis via de novo pathway; orotate from (S)-dihydroorotate (NAD(+) route): step 1/1.</text>
</comment>
<evidence type="ECO:0000256" key="1">
    <source>
        <dbReference type="ARBA" id="ARBA00003616"/>
    </source>
</evidence>
<reference evidence="15 16" key="1">
    <citation type="submission" date="2023-07" db="EMBL/GenBank/DDBJ databases">
        <title>Genomic Encyclopedia of Type Strains, Phase IV (KMG-IV): sequencing the most valuable type-strain genomes for metagenomic binning, comparative biology and taxonomic classification.</title>
        <authorList>
            <person name="Goeker M."/>
        </authorList>
    </citation>
    <scope>NUCLEOTIDE SEQUENCE [LARGE SCALE GENOMIC DNA]</scope>
    <source>
        <strain evidence="15 16">DSM 27848</strain>
    </source>
</reference>
<feature type="binding site" evidence="13">
    <location>
        <begin position="243"/>
        <end position="244"/>
    </location>
    <ligand>
        <name>FMN</name>
        <dbReference type="ChEBI" id="CHEBI:58210"/>
    </ligand>
</feature>
<keyword evidence="6 13" id="KW-0963">Cytoplasm</keyword>
<dbReference type="Pfam" id="PF01180">
    <property type="entry name" value="DHO_dh"/>
    <property type="match status" value="1"/>
</dbReference>
<evidence type="ECO:0000313" key="15">
    <source>
        <dbReference type="EMBL" id="MDQ0341575.1"/>
    </source>
</evidence>
<dbReference type="InterPro" id="IPR005720">
    <property type="entry name" value="Dihydroorotate_DH_cat"/>
</dbReference>
<dbReference type="RefSeq" id="WP_244679817.1">
    <property type="nucleotide sequence ID" value="NZ_JALIRM010000001.1"/>
</dbReference>
<dbReference type="PANTHER" id="PTHR48109:SF1">
    <property type="entry name" value="DIHYDROOROTATE DEHYDROGENASE (FUMARATE)"/>
    <property type="match status" value="1"/>
</dbReference>
<evidence type="ECO:0000256" key="3">
    <source>
        <dbReference type="ARBA" id="ARBA00004715"/>
    </source>
</evidence>
<keyword evidence="11" id="KW-0520">NAD</keyword>
<dbReference type="EC" id="1.3.-.-" evidence="13"/>
<feature type="binding site" evidence="13">
    <location>
        <position position="127"/>
    </location>
    <ligand>
        <name>FMN</name>
        <dbReference type="ChEBI" id="CHEBI:58210"/>
    </ligand>
</feature>
<evidence type="ECO:0000256" key="7">
    <source>
        <dbReference type="ARBA" id="ARBA00022630"/>
    </source>
</evidence>
<comment type="catalytic activity">
    <reaction evidence="13">
        <text>(S)-dihydroorotate + A = orotate + AH2</text>
        <dbReference type="Rhea" id="RHEA:18073"/>
        <dbReference type="ChEBI" id="CHEBI:13193"/>
        <dbReference type="ChEBI" id="CHEBI:17499"/>
        <dbReference type="ChEBI" id="CHEBI:30839"/>
        <dbReference type="ChEBI" id="CHEBI:30864"/>
    </reaction>
</comment>
<feature type="binding site" evidence="13">
    <location>
        <position position="21"/>
    </location>
    <ligand>
        <name>FMN</name>
        <dbReference type="ChEBI" id="CHEBI:58210"/>
    </ligand>
</feature>
<comment type="cofactor">
    <cofactor evidence="13">
        <name>FMN</name>
        <dbReference type="ChEBI" id="CHEBI:58210"/>
    </cofactor>
    <text evidence="13">Binds 1 FMN per subunit.</text>
</comment>
<evidence type="ECO:0000256" key="11">
    <source>
        <dbReference type="ARBA" id="ARBA00023027"/>
    </source>
</evidence>
<dbReference type="PIRSF" id="PIRSF000164">
    <property type="entry name" value="DHO_oxidase"/>
    <property type="match status" value="1"/>
</dbReference>
<evidence type="ECO:0000256" key="6">
    <source>
        <dbReference type="ARBA" id="ARBA00022490"/>
    </source>
</evidence>
<feature type="binding site" evidence="13">
    <location>
        <begin position="45"/>
        <end position="46"/>
    </location>
    <ligand>
        <name>FMN</name>
        <dbReference type="ChEBI" id="CHEBI:58210"/>
    </ligand>
</feature>